<dbReference type="Proteomes" id="UP000292702">
    <property type="component" value="Unassembled WGS sequence"/>
</dbReference>
<comment type="caution">
    <text evidence="2">The sequence shown here is derived from an EMBL/GenBank/DDBJ whole genome shotgun (WGS) entry which is preliminary data.</text>
</comment>
<sequence length="253" mass="28597">MKHQHSFGSEPLRPSYHRTDATPRPATAIRLVIMSCTSSPPPPAFFKCPPVDYTYATVSRPPILKRMNVPQRSWQPHKLGRKPTKSVVSEDLLPLPRISFDLVGAQRPYGIPVSLLTSNGCKRSVPSMVQNSQDPVFEGLDRLTFRLIWPGYEHVELSRQIRLSTPTGQITRGQLAEQIIEHLINFFCRLSQETVNQSVNPSTKVWMIGHSPGQWSMDNIILLGLYPVHGNTFQADLQLFFPHQAKADQGPRR</sequence>
<dbReference type="AlphaFoldDB" id="A0A4R0R7S5"/>
<proteinExistence type="predicted"/>
<evidence type="ECO:0000313" key="2">
    <source>
        <dbReference type="EMBL" id="TCD62473.1"/>
    </source>
</evidence>
<gene>
    <name evidence="2" type="ORF">EIP91_006821</name>
</gene>
<accession>A0A4R0R7S5</accession>
<protein>
    <submittedName>
        <fullName evidence="2">Uncharacterized protein</fullName>
    </submittedName>
</protein>
<feature type="region of interest" description="Disordered" evidence="1">
    <location>
        <begin position="1"/>
        <end position="21"/>
    </location>
</feature>
<reference evidence="2 3" key="1">
    <citation type="submission" date="2018-11" db="EMBL/GenBank/DDBJ databases">
        <title>Genome assembly of Steccherinum ochraceum LE-BIN_3174, the white-rot fungus of the Steccherinaceae family (The Residual Polyporoid clade, Polyporales, Basidiomycota).</title>
        <authorList>
            <person name="Fedorova T.V."/>
            <person name="Glazunova O.A."/>
            <person name="Landesman E.O."/>
            <person name="Moiseenko K.V."/>
            <person name="Psurtseva N.V."/>
            <person name="Savinova O.S."/>
            <person name="Shakhova N.V."/>
            <person name="Tyazhelova T.V."/>
            <person name="Vasina D.V."/>
        </authorList>
    </citation>
    <scope>NUCLEOTIDE SEQUENCE [LARGE SCALE GENOMIC DNA]</scope>
    <source>
        <strain evidence="2 3">LE-BIN_3174</strain>
    </source>
</reference>
<evidence type="ECO:0000256" key="1">
    <source>
        <dbReference type="SAM" id="MobiDB-lite"/>
    </source>
</evidence>
<name>A0A4R0R7S5_9APHY</name>
<evidence type="ECO:0000313" key="3">
    <source>
        <dbReference type="Proteomes" id="UP000292702"/>
    </source>
</evidence>
<dbReference type="OrthoDB" id="2662268at2759"/>
<dbReference type="EMBL" id="RWJN01000368">
    <property type="protein sequence ID" value="TCD62473.1"/>
    <property type="molecule type" value="Genomic_DNA"/>
</dbReference>
<keyword evidence="3" id="KW-1185">Reference proteome</keyword>
<organism evidence="2 3">
    <name type="scientific">Steccherinum ochraceum</name>
    <dbReference type="NCBI Taxonomy" id="92696"/>
    <lineage>
        <taxon>Eukaryota</taxon>
        <taxon>Fungi</taxon>
        <taxon>Dikarya</taxon>
        <taxon>Basidiomycota</taxon>
        <taxon>Agaricomycotina</taxon>
        <taxon>Agaricomycetes</taxon>
        <taxon>Polyporales</taxon>
        <taxon>Steccherinaceae</taxon>
        <taxon>Steccherinum</taxon>
    </lineage>
</organism>